<name>A0A0D2MK66_9CHLO</name>
<comment type="similarity">
    <text evidence="2">Belongs to the UbiA prenyltransferase family.</text>
</comment>
<dbReference type="Gene3D" id="1.10.357.140">
    <property type="entry name" value="UbiA prenyltransferase"/>
    <property type="match status" value="1"/>
</dbReference>
<keyword evidence="9" id="KW-1185">Reference proteome</keyword>
<evidence type="ECO:0000256" key="5">
    <source>
        <dbReference type="ARBA" id="ARBA00022989"/>
    </source>
</evidence>
<keyword evidence="6 7" id="KW-0472">Membrane</keyword>
<proteinExistence type="inferred from homology"/>
<dbReference type="AlphaFoldDB" id="A0A0D2MK66"/>
<sequence length="294" mass="30876">MFGTTVSIISISCLAVSGWGWTPAAVTALSQAVSAALLMNVSIVGINQLYDIDIDKVNKPYLPLASGEWTPTTGAAVVAACTAGALAIGVLAGSAPLMWTLGASLALGVLYSAELPFMRWKRSPLLAAGCILAVRAVFVQLGFFTHMRAAIGAPALALSRPLGFITVFMLVFSVVIALFKDIPDVKGDRQAGLQTLSVRFGEKRVFWACVGLLLSLYAGGVAFGLTAPPPPVGAPAWQGPVSKVVVAAGHAAFGGLLLKRAREVDTSQHGNITSFYMFIWALLYSEYILVPFMA</sequence>
<protein>
    <recommendedName>
        <fullName evidence="10">Homogentisate phytyltransferase</fullName>
    </recommendedName>
</protein>
<dbReference type="InterPro" id="IPR000537">
    <property type="entry name" value="UbiA_prenyltransferase"/>
</dbReference>
<evidence type="ECO:0000256" key="2">
    <source>
        <dbReference type="ARBA" id="ARBA00005985"/>
    </source>
</evidence>
<evidence type="ECO:0000256" key="4">
    <source>
        <dbReference type="ARBA" id="ARBA00022692"/>
    </source>
</evidence>
<keyword evidence="5 7" id="KW-1133">Transmembrane helix</keyword>
<dbReference type="PANTHER" id="PTHR43009:SF7">
    <property type="entry name" value="HOMOGENTISATE GERANYLGERANYLTRANSFERASE, CHLOROPLASTIC"/>
    <property type="match status" value="1"/>
</dbReference>
<dbReference type="KEGG" id="mng:MNEG_12636"/>
<keyword evidence="4 7" id="KW-0812">Transmembrane</keyword>
<reference evidence="8 9" key="1">
    <citation type="journal article" date="2013" name="BMC Genomics">
        <title>Reconstruction of the lipid metabolism for the microalga Monoraphidium neglectum from its genome sequence reveals characteristics suitable for biofuel production.</title>
        <authorList>
            <person name="Bogen C."/>
            <person name="Al-Dilaimi A."/>
            <person name="Albersmeier A."/>
            <person name="Wichmann J."/>
            <person name="Grundmann M."/>
            <person name="Rupp O."/>
            <person name="Lauersen K.J."/>
            <person name="Blifernez-Klassen O."/>
            <person name="Kalinowski J."/>
            <person name="Goesmann A."/>
            <person name="Mussgnug J.H."/>
            <person name="Kruse O."/>
        </authorList>
    </citation>
    <scope>NUCLEOTIDE SEQUENCE [LARGE SCALE GENOMIC DNA]</scope>
    <source>
        <strain evidence="8 9">SAG 48.87</strain>
    </source>
</reference>
<dbReference type="EMBL" id="KK103567">
    <property type="protein sequence ID" value="KIY95325.1"/>
    <property type="molecule type" value="Genomic_DNA"/>
</dbReference>
<dbReference type="RefSeq" id="XP_013894345.1">
    <property type="nucleotide sequence ID" value="XM_014038891.1"/>
</dbReference>
<feature type="transmembrane region" description="Helical" evidence="7">
    <location>
        <begin position="270"/>
        <end position="290"/>
    </location>
</feature>
<feature type="transmembrane region" description="Helical" evidence="7">
    <location>
        <begin position="237"/>
        <end position="258"/>
    </location>
</feature>
<dbReference type="Gene3D" id="1.20.120.1780">
    <property type="entry name" value="UbiA prenyltransferase"/>
    <property type="match status" value="1"/>
</dbReference>
<dbReference type="GeneID" id="25730018"/>
<evidence type="ECO:0000313" key="9">
    <source>
        <dbReference type="Proteomes" id="UP000054498"/>
    </source>
</evidence>
<dbReference type="GO" id="GO:0016765">
    <property type="term" value="F:transferase activity, transferring alkyl or aryl (other than methyl) groups"/>
    <property type="evidence" value="ECO:0007669"/>
    <property type="project" value="InterPro"/>
</dbReference>
<dbReference type="Pfam" id="PF01040">
    <property type="entry name" value="UbiA"/>
    <property type="match status" value="1"/>
</dbReference>
<feature type="transmembrane region" description="Helical" evidence="7">
    <location>
        <begin position="125"/>
        <end position="145"/>
    </location>
</feature>
<dbReference type="PANTHER" id="PTHR43009">
    <property type="entry name" value="HOMOGENTISATE SOLANESYLTRANSFERASE, CHLOROPLASTIC"/>
    <property type="match status" value="1"/>
</dbReference>
<evidence type="ECO:0000256" key="6">
    <source>
        <dbReference type="ARBA" id="ARBA00023136"/>
    </source>
</evidence>
<comment type="subcellular location">
    <subcellularLocation>
        <location evidence="1">Membrane</location>
        <topology evidence="1">Multi-pass membrane protein</topology>
    </subcellularLocation>
</comment>
<dbReference type="STRING" id="145388.A0A0D2MK66"/>
<dbReference type="InterPro" id="IPR044878">
    <property type="entry name" value="UbiA_sf"/>
</dbReference>
<organism evidence="8 9">
    <name type="scientific">Monoraphidium neglectum</name>
    <dbReference type="NCBI Taxonomy" id="145388"/>
    <lineage>
        <taxon>Eukaryota</taxon>
        <taxon>Viridiplantae</taxon>
        <taxon>Chlorophyta</taxon>
        <taxon>core chlorophytes</taxon>
        <taxon>Chlorophyceae</taxon>
        <taxon>CS clade</taxon>
        <taxon>Sphaeropleales</taxon>
        <taxon>Selenastraceae</taxon>
        <taxon>Monoraphidium</taxon>
    </lineage>
</organism>
<feature type="transmembrane region" description="Helical" evidence="7">
    <location>
        <begin position="205"/>
        <end position="225"/>
    </location>
</feature>
<dbReference type="Proteomes" id="UP000054498">
    <property type="component" value="Unassembled WGS sequence"/>
</dbReference>
<dbReference type="GO" id="GO:0016020">
    <property type="term" value="C:membrane"/>
    <property type="evidence" value="ECO:0007669"/>
    <property type="project" value="UniProtKB-SubCell"/>
</dbReference>
<evidence type="ECO:0008006" key="10">
    <source>
        <dbReference type="Google" id="ProtNLM"/>
    </source>
</evidence>
<dbReference type="NCBIfam" id="NF009525">
    <property type="entry name" value="PRK12887.1"/>
    <property type="match status" value="1"/>
</dbReference>
<keyword evidence="3" id="KW-0808">Transferase</keyword>
<gene>
    <name evidence="8" type="ORF">MNEG_12636</name>
</gene>
<evidence type="ECO:0000256" key="3">
    <source>
        <dbReference type="ARBA" id="ARBA00022679"/>
    </source>
</evidence>
<evidence type="ECO:0000256" key="1">
    <source>
        <dbReference type="ARBA" id="ARBA00004141"/>
    </source>
</evidence>
<feature type="transmembrane region" description="Helical" evidence="7">
    <location>
        <begin position="157"/>
        <end position="179"/>
    </location>
</feature>
<dbReference type="OrthoDB" id="1502398at2759"/>
<accession>A0A0D2MK66</accession>
<feature type="transmembrane region" description="Helical" evidence="7">
    <location>
        <begin position="97"/>
        <end position="113"/>
    </location>
</feature>
<evidence type="ECO:0000313" key="8">
    <source>
        <dbReference type="EMBL" id="KIY95325.1"/>
    </source>
</evidence>
<evidence type="ECO:0000256" key="7">
    <source>
        <dbReference type="SAM" id="Phobius"/>
    </source>
</evidence>